<evidence type="ECO:0000313" key="9">
    <source>
        <dbReference type="EMBL" id="MDT7043058.1"/>
    </source>
</evidence>
<dbReference type="InterPro" id="IPR027417">
    <property type="entry name" value="P-loop_NTPase"/>
</dbReference>
<evidence type="ECO:0000256" key="5">
    <source>
        <dbReference type="ARBA" id="ARBA00023163"/>
    </source>
</evidence>
<gene>
    <name evidence="9" type="ORF">PPG34_11895</name>
</gene>
<dbReference type="InterPro" id="IPR025662">
    <property type="entry name" value="Sigma_54_int_dom_ATP-bd_1"/>
</dbReference>
<dbReference type="Proteomes" id="UP001250932">
    <property type="component" value="Unassembled WGS sequence"/>
</dbReference>
<dbReference type="PANTHER" id="PTHR32071:SF113">
    <property type="entry name" value="ALGINATE BIOSYNTHESIS TRANSCRIPTIONAL REGULATORY PROTEIN ALGB"/>
    <property type="match status" value="1"/>
</dbReference>
<reference evidence="9 10" key="1">
    <citation type="journal article" date="2023" name="ISME J.">
        <title>Cultivation and genomic characterization of novel and ubiquitous marine nitrite-oxidizing bacteria from the Nitrospirales.</title>
        <authorList>
            <person name="Mueller A.J."/>
            <person name="Daebeler A."/>
            <person name="Herbold C.W."/>
            <person name="Kirkegaard R.H."/>
            <person name="Daims H."/>
        </authorList>
    </citation>
    <scope>NUCLEOTIDE SEQUENCE [LARGE SCALE GENOMIC DNA]</scope>
    <source>
        <strain evidence="9 10">EB</strain>
    </source>
</reference>
<organism evidence="9 10">
    <name type="scientific">Candidatus Nitronereus thalassa</name>
    <dbReference type="NCBI Taxonomy" id="3020898"/>
    <lineage>
        <taxon>Bacteria</taxon>
        <taxon>Pseudomonadati</taxon>
        <taxon>Nitrospirota</taxon>
        <taxon>Nitrospiria</taxon>
        <taxon>Nitrospirales</taxon>
        <taxon>Nitrospiraceae</taxon>
        <taxon>Candidatus Nitronereus</taxon>
    </lineage>
</organism>
<feature type="domain" description="Response regulatory" evidence="8">
    <location>
        <begin position="4"/>
        <end position="135"/>
    </location>
</feature>
<dbReference type="Gene3D" id="3.40.50.300">
    <property type="entry name" value="P-loop containing nucleotide triphosphate hydrolases"/>
    <property type="match status" value="1"/>
</dbReference>
<keyword evidence="10" id="KW-1185">Reference proteome</keyword>
<evidence type="ECO:0000256" key="1">
    <source>
        <dbReference type="ARBA" id="ARBA00022741"/>
    </source>
</evidence>
<keyword evidence="4" id="KW-0238">DNA-binding</keyword>
<dbReference type="Pfam" id="PF25601">
    <property type="entry name" value="AAA_lid_14"/>
    <property type="match status" value="1"/>
</dbReference>
<evidence type="ECO:0000313" key="10">
    <source>
        <dbReference type="Proteomes" id="UP001250932"/>
    </source>
</evidence>
<dbReference type="CDD" id="cd00009">
    <property type="entry name" value="AAA"/>
    <property type="match status" value="1"/>
</dbReference>
<dbReference type="Pfam" id="PF02954">
    <property type="entry name" value="HTH_8"/>
    <property type="match status" value="1"/>
</dbReference>
<keyword evidence="2" id="KW-0067">ATP-binding</keyword>
<dbReference type="PROSITE" id="PS50110">
    <property type="entry name" value="RESPONSE_REGULATORY"/>
    <property type="match status" value="1"/>
</dbReference>
<feature type="domain" description="Sigma-54 factor interaction" evidence="7">
    <location>
        <begin position="158"/>
        <end position="387"/>
    </location>
</feature>
<dbReference type="PROSITE" id="PS00688">
    <property type="entry name" value="SIGMA54_INTERACT_3"/>
    <property type="match status" value="1"/>
</dbReference>
<dbReference type="InterPro" id="IPR009057">
    <property type="entry name" value="Homeodomain-like_sf"/>
</dbReference>
<dbReference type="Gene3D" id="1.10.8.60">
    <property type="match status" value="1"/>
</dbReference>
<feature type="modified residue" description="4-aspartylphosphate" evidence="6">
    <location>
        <position position="53"/>
    </location>
</feature>
<dbReference type="InterPro" id="IPR003593">
    <property type="entry name" value="AAA+_ATPase"/>
</dbReference>
<sequence>MNKKILVVDDDPDIVLMLTDRLESLGYSTIAARDGEQALEFLESEEPGLVLLDLEMPNLSGMQVLERLRQDKGFEPETGTKSGLWEGDSPHPPIIVMTAHGTIQRAVDAMKCGAYDFLTKPLDVDHLTIVIEKTLERESLQRQVAYLRHEVESRYSTIVATTPEMHSLIDLAKRAANSDATVLLLGESGTGKELFARSIHQWSTRRSMPFVVINCVALTNTLLENELFGHEKGAFTGATALQKGKIEAADGGTVFLDEIGDMHPDLQAKLLRLLQDREFHRVGGTKFVRVNIRVLAATNRELTKAVKAGQFREDLYHRLNVVSFSIPPLRERPSDIPPLAELFLQRSARELGKLNMHLTKETIETMLTYPWPGNVRELDNAISRAVVLSTEPAISPEHLRLSKEPSKDLPVLENLTYHDAMDQYGTYFVEQAIRRAGGNQTKAAEALGLQRSYLARLVKQKNIDITELDDSR</sequence>
<dbReference type="PROSITE" id="PS50045">
    <property type="entry name" value="SIGMA54_INTERACT_4"/>
    <property type="match status" value="1"/>
</dbReference>
<evidence type="ECO:0000256" key="3">
    <source>
        <dbReference type="ARBA" id="ARBA00023015"/>
    </source>
</evidence>
<keyword evidence="6" id="KW-0597">Phosphoprotein</keyword>
<dbReference type="PANTHER" id="PTHR32071">
    <property type="entry name" value="TRANSCRIPTIONAL REGULATORY PROTEIN"/>
    <property type="match status" value="1"/>
</dbReference>
<protein>
    <submittedName>
        <fullName evidence="9">Sigma-54 dependent transcriptional regulator</fullName>
    </submittedName>
</protein>
<dbReference type="SUPFAM" id="SSF46689">
    <property type="entry name" value="Homeodomain-like"/>
    <property type="match status" value="1"/>
</dbReference>
<proteinExistence type="predicted"/>
<dbReference type="InterPro" id="IPR001789">
    <property type="entry name" value="Sig_transdc_resp-reg_receiver"/>
</dbReference>
<dbReference type="InterPro" id="IPR025943">
    <property type="entry name" value="Sigma_54_int_dom_ATP-bd_2"/>
</dbReference>
<dbReference type="SUPFAM" id="SSF52540">
    <property type="entry name" value="P-loop containing nucleoside triphosphate hydrolases"/>
    <property type="match status" value="1"/>
</dbReference>
<evidence type="ECO:0000256" key="6">
    <source>
        <dbReference type="PROSITE-ProRule" id="PRU00169"/>
    </source>
</evidence>
<dbReference type="InterPro" id="IPR002197">
    <property type="entry name" value="HTH_Fis"/>
</dbReference>
<dbReference type="RefSeq" id="WP_313833541.1">
    <property type="nucleotide sequence ID" value="NZ_JAQOUE010000001.1"/>
</dbReference>
<dbReference type="PROSITE" id="PS00675">
    <property type="entry name" value="SIGMA54_INTERACT_1"/>
    <property type="match status" value="1"/>
</dbReference>
<dbReference type="InterPro" id="IPR002078">
    <property type="entry name" value="Sigma_54_int"/>
</dbReference>
<name>A0ABU3K9S9_9BACT</name>
<dbReference type="Gene3D" id="1.10.10.60">
    <property type="entry name" value="Homeodomain-like"/>
    <property type="match status" value="1"/>
</dbReference>
<dbReference type="EMBL" id="JAQOUE010000001">
    <property type="protein sequence ID" value="MDT7043058.1"/>
    <property type="molecule type" value="Genomic_DNA"/>
</dbReference>
<evidence type="ECO:0000256" key="2">
    <source>
        <dbReference type="ARBA" id="ARBA00022840"/>
    </source>
</evidence>
<dbReference type="Pfam" id="PF00158">
    <property type="entry name" value="Sigma54_activat"/>
    <property type="match status" value="1"/>
</dbReference>
<dbReference type="SUPFAM" id="SSF52172">
    <property type="entry name" value="CheY-like"/>
    <property type="match status" value="1"/>
</dbReference>
<dbReference type="SMART" id="SM00448">
    <property type="entry name" value="REC"/>
    <property type="match status" value="1"/>
</dbReference>
<dbReference type="InterPro" id="IPR025944">
    <property type="entry name" value="Sigma_54_int_dom_CS"/>
</dbReference>
<comment type="caution">
    <text evidence="9">The sequence shown here is derived from an EMBL/GenBank/DDBJ whole genome shotgun (WGS) entry which is preliminary data.</text>
</comment>
<evidence type="ECO:0000259" key="7">
    <source>
        <dbReference type="PROSITE" id="PS50045"/>
    </source>
</evidence>
<dbReference type="PROSITE" id="PS00676">
    <property type="entry name" value="SIGMA54_INTERACT_2"/>
    <property type="match status" value="1"/>
</dbReference>
<evidence type="ECO:0000259" key="8">
    <source>
        <dbReference type="PROSITE" id="PS50110"/>
    </source>
</evidence>
<dbReference type="PRINTS" id="PR01590">
    <property type="entry name" value="HTHFIS"/>
</dbReference>
<dbReference type="Pfam" id="PF00072">
    <property type="entry name" value="Response_reg"/>
    <property type="match status" value="1"/>
</dbReference>
<evidence type="ECO:0000256" key="4">
    <source>
        <dbReference type="ARBA" id="ARBA00023125"/>
    </source>
</evidence>
<dbReference type="SMART" id="SM00382">
    <property type="entry name" value="AAA"/>
    <property type="match status" value="1"/>
</dbReference>
<keyword evidence="5" id="KW-0804">Transcription</keyword>
<keyword evidence="3" id="KW-0805">Transcription regulation</keyword>
<dbReference type="InterPro" id="IPR011006">
    <property type="entry name" value="CheY-like_superfamily"/>
</dbReference>
<dbReference type="Gene3D" id="3.40.50.2300">
    <property type="match status" value="1"/>
</dbReference>
<dbReference type="InterPro" id="IPR058031">
    <property type="entry name" value="AAA_lid_NorR"/>
</dbReference>
<accession>A0ABU3K9S9</accession>
<keyword evidence="1" id="KW-0547">Nucleotide-binding</keyword>